<comment type="caution">
    <text evidence="1">The sequence shown here is derived from an EMBL/GenBank/DDBJ whole genome shotgun (WGS) entry which is preliminary data.</text>
</comment>
<protein>
    <submittedName>
        <fullName evidence="1">Uncharacterized protein</fullName>
    </submittedName>
</protein>
<accession>A0A0F9PPK8</accession>
<proteinExistence type="predicted"/>
<reference evidence="1" key="1">
    <citation type="journal article" date="2015" name="Nature">
        <title>Complex archaea that bridge the gap between prokaryotes and eukaryotes.</title>
        <authorList>
            <person name="Spang A."/>
            <person name="Saw J.H."/>
            <person name="Jorgensen S.L."/>
            <person name="Zaremba-Niedzwiedzka K."/>
            <person name="Martijn J."/>
            <person name="Lind A.E."/>
            <person name="van Eijk R."/>
            <person name="Schleper C."/>
            <person name="Guy L."/>
            <person name="Ettema T.J."/>
        </authorList>
    </citation>
    <scope>NUCLEOTIDE SEQUENCE</scope>
</reference>
<sequence length="151" mass="16317">MQLYRVTFDTTDYPFYVVECDEQAALKRAVQALKDYGARYSKKVSIERICSGVQLVLGALDEKGGATSGVKSKAVQRILLAKQAEASAEVQCVVGCSKCKAEIYGHGDDSSDAANTCGETAEHEGWTVENGKTFCSECKSTNALGEKEEDQ</sequence>
<evidence type="ECO:0000313" key="1">
    <source>
        <dbReference type="EMBL" id="KKN32109.1"/>
    </source>
</evidence>
<dbReference type="EMBL" id="LAZR01002277">
    <property type="protein sequence ID" value="KKN32109.1"/>
    <property type="molecule type" value="Genomic_DNA"/>
</dbReference>
<organism evidence="1">
    <name type="scientific">marine sediment metagenome</name>
    <dbReference type="NCBI Taxonomy" id="412755"/>
    <lineage>
        <taxon>unclassified sequences</taxon>
        <taxon>metagenomes</taxon>
        <taxon>ecological metagenomes</taxon>
    </lineage>
</organism>
<gene>
    <name evidence="1" type="ORF">LCGC14_0817200</name>
</gene>
<dbReference type="AlphaFoldDB" id="A0A0F9PPK8"/>
<name>A0A0F9PPK8_9ZZZZ</name>